<dbReference type="RefSeq" id="WP_174400048.1">
    <property type="nucleotide sequence ID" value="NZ_VBSB01000015.1"/>
</dbReference>
<feature type="transmembrane region" description="Helical" evidence="8">
    <location>
        <begin position="84"/>
        <end position="106"/>
    </location>
</feature>
<dbReference type="PANTHER" id="PTHR23517:SF2">
    <property type="entry name" value="MULTIDRUG RESISTANCE PROTEIN MDTH"/>
    <property type="match status" value="1"/>
</dbReference>
<dbReference type="CDD" id="cd00060">
    <property type="entry name" value="FHA"/>
    <property type="match status" value="1"/>
</dbReference>
<comment type="subcellular location">
    <subcellularLocation>
        <location evidence="1">Cell membrane</location>
        <topology evidence="1">Multi-pass membrane protein</topology>
    </subcellularLocation>
</comment>
<evidence type="ECO:0000256" key="8">
    <source>
        <dbReference type="SAM" id="Phobius"/>
    </source>
</evidence>
<keyword evidence="7 8" id="KW-0472">Membrane</keyword>
<keyword evidence="3" id="KW-1003">Cell membrane</keyword>
<evidence type="ECO:0000256" key="4">
    <source>
        <dbReference type="ARBA" id="ARBA00022553"/>
    </source>
</evidence>
<comment type="caution">
    <text evidence="10">The sequence shown here is derived from an EMBL/GenBank/DDBJ whole genome shotgun (WGS) entry which is preliminary data.</text>
</comment>
<feature type="transmembrane region" description="Helical" evidence="8">
    <location>
        <begin position="52"/>
        <end position="72"/>
    </location>
</feature>
<feature type="transmembrane region" description="Helical" evidence="8">
    <location>
        <begin position="213"/>
        <end position="238"/>
    </location>
</feature>
<evidence type="ECO:0000313" key="10">
    <source>
        <dbReference type="EMBL" id="NTY62332.1"/>
    </source>
</evidence>
<protein>
    <submittedName>
        <fullName evidence="10">MFS transporter</fullName>
    </submittedName>
</protein>
<dbReference type="PROSITE" id="PS50006">
    <property type="entry name" value="FHA_DOMAIN"/>
    <property type="match status" value="1"/>
</dbReference>
<keyword evidence="11" id="KW-1185">Reference proteome</keyword>
<keyword evidence="4" id="KW-0597">Phosphoprotein</keyword>
<evidence type="ECO:0000256" key="1">
    <source>
        <dbReference type="ARBA" id="ARBA00004651"/>
    </source>
</evidence>
<evidence type="ECO:0000259" key="9">
    <source>
        <dbReference type="PROSITE" id="PS50006"/>
    </source>
</evidence>
<dbReference type="Gene3D" id="1.20.1250.20">
    <property type="entry name" value="MFS general substrate transporter like domains"/>
    <property type="match status" value="2"/>
</dbReference>
<name>A0ABX2K031_9MYCO</name>
<dbReference type="InterPro" id="IPR050171">
    <property type="entry name" value="MFS_Transporters"/>
</dbReference>
<evidence type="ECO:0000256" key="5">
    <source>
        <dbReference type="ARBA" id="ARBA00022692"/>
    </source>
</evidence>
<dbReference type="EMBL" id="VBSB01000015">
    <property type="protein sequence ID" value="NTY62332.1"/>
    <property type="molecule type" value="Genomic_DNA"/>
</dbReference>
<accession>A0ABX2K031</accession>
<keyword evidence="5 8" id="KW-0812">Transmembrane</keyword>
<sequence>MGNWLSSLVPEPGARRRLGLGTGIYNIGTGMFMTSSVLYFTEGLGLSVTEVGLWLAVAGLIGLFAGVPMGHLADRRGPRGVASLSLVVLAATMVGYVFVTHIWMFVAVTVVEMLATAASRASRGGLIRRVGGEGAAAYRSQLRAIENAGVGIGAAVGGLALTLNSLAAYQVLFIANAVTFLIGAWVCVKLPHFAPLPAPPGTRPGVALRDKPFIAYTILNGVMSLQYAVITFALPLWIAMETNAPRWMVGAVLIVNTVGVVALQVWVGRKVKTVQQGAAAMRIAGLVFLIACGGVAVSSGLPGWASAAILLAAVGVHSVGEMCHAAAVFALSFELAPAHAQSEYVGLQDMGLGAAFAVAPAVLGFLCLDIGKVGWLLLGGMLAAAGLATVPIVRWAIRSRPFPTTEDVLEQDAEPATVRLVAVRLPARLQSPFPQTTVQIRRPLDSVVLDDDSRFVLDRDCVVGRDPSHGDAPLNGLRPIRIDVRANGMSRAHLEIRRIGGRVYIIDRQSRNGVAIRLGGQTVWTRIAPGKPTMWLPGMSVRIGSRVLRLEANTPRVAAPLPPSSTPTVRMKRTLVAALSERNAS</sequence>
<feature type="transmembrane region" description="Helical" evidence="8">
    <location>
        <begin position="279"/>
        <end position="301"/>
    </location>
</feature>
<dbReference type="PANTHER" id="PTHR23517">
    <property type="entry name" value="RESISTANCE PROTEIN MDTM, PUTATIVE-RELATED-RELATED"/>
    <property type="match status" value="1"/>
</dbReference>
<feature type="transmembrane region" description="Helical" evidence="8">
    <location>
        <begin position="167"/>
        <end position="188"/>
    </location>
</feature>
<feature type="transmembrane region" description="Helical" evidence="8">
    <location>
        <begin position="20"/>
        <end position="40"/>
    </location>
</feature>
<keyword evidence="6 8" id="KW-1133">Transmembrane helix</keyword>
<gene>
    <name evidence="10" type="ORF">FEG63_22595</name>
</gene>
<dbReference type="InterPro" id="IPR008984">
    <property type="entry name" value="SMAD_FHA_dom_sf"/>
</dbReference>
<feature type="transmembrane region" description="Helical" evidence="8">
    <location>
        <begin position="377"/>
        <end position="397"/>
    </location>
</feature>
<dbReference type="Pfam" id="PF07690">
    <property type="entry name" value="MFS_1"/>
    <property type="match status" value="1"/>
</dbReference>
<dbReference type="Pfam" id="PF00498">
    <property type="entry name" value="FHA"/>
    <property type="match status" value="1"/>
</dbReference>
<dbReference type="InterPro" id="IPR000253">
    <property type="entry name" value="FHA_dom"/>
</dbReference>
<dbReference type="SUPFAM" id="SSF49879">
    <property type="entry name" value="SMAD/FHA domain"/>
    <property type="match status" value="1"/>
</dbReference>
<evidence type="ECO:0000256" key="2">
    <source>
        <dbReference type="ARBA" id="ARBA00022448"/>
    </source>
</evidence>
<evidence type="ECO:0000256" key="3">
    <source>
        <dbReference type="ARBA" id="ARBA00022475"/>
    </source>
</evidence>
<evidence type="ECO:0000256" key="7">
    <source>
        <dbReference type="ARBA" id="ARBA00023136"/>
    </source>
</evidence>
<reference evidence="10 11" key="1">
    <citation type="submission" date="2019-05" db="EMBL/GenBank/DDBJ databases">
        <title>Mycolicibacterium sphagni ENV482 genome assembly.</title>
        <authorList>
            <person name="Chen W."/>
            <person name="Faulkner N.W."/>
            <person name="Hyman M.R."/>
        </authorList>
    </citation>
    <scope>NUCLEOTIDE SEQUENCE [LARGE SCALE GENOMIC DNA]</scope>
    <source>
        <strain evidence="10 11">ENV482</strain>
    </source>
</reference>
<evidence type="ECO:0000256" key="6">
    <source>
        <dbReference type="ARBA" id="ARBA00022989"/>
    </source>
</evidence>
<feature type="transmembrane region" description="Helical" evidence="8">
    <location>
        <begin position="352"/>
        <end position="371"/>
    </location>
</feature>
<dbReference type="Proteomes" id="UP000708347">
    <property type="component" value="Unassembled WGS sequence"/>
</dbReference>
<dbReference type="SUPFAM" id="SSF103473">
    <property type="entry name" value="MFS general substrate transporter"/>
    <property type="match status" value="1"/>
</dbReference>
<keyword evidence="2" id="KW-0813">Transport</keyword>
<feature type="domain" description="FHA" evidence="9">
    <location>
        <begin position="461"/>
        <end position="516"/>
    </location>
</feature>
<evidence type="ECO:0000313" key="11">
    <source>
        <dbReference type="Proteomes" id="UP000708347"/>
    </source>
</evidence>
<feature type="transmembrane region" description="Helical" evidence="8">
    <location>
        <begin position="244"/>
        <end position="267"/>
    </location>
</feature>
<proteinExistence type="predicted"/>
<dbReference type="InterPro" id="IPR011701">
    <property type="entry name" value="MFS"/>
</dbReference>
<dbReference type="InterPro" id="IPR036259">
    <property type="entry name" value="MFS_trans_sf"/>
</dbReference>
<feature type="transmembrane region" description="Helical" evidence="8">
    <location>
        <begin position="307"/>
        <end position="331"/>
    </location>
</feature>
<organism evidence="10 11">
    <name type="scientific">Mycolicibacterium sphagni</name>
    <dbReference type="NCBI Taxonomy" id="1786"/>
    <lineage>
        <taxon>Bacteria</taxon>
        <taxon>Bacillati</taxon>
        <taxon>Actinomycetota</taxon>
        <taxon>Actinomycetes</taxon>
        <taxon>Mycobacteriales</taxon>
        <taxon>Mycobacteriaceae</taxon>
        <taxon>Mycolicibacterium</taxon>
    </lineage>
</organism>
<dbReference type="Gene3D" id="2.60.200.20">
    <property type="match status" value="1"/>
</dbReference>